<evidence type="ECO:0000313" key="3">
    <source>
        <dbReference type="EMBL" id="EEF80805.1"/>
    </source>
</evidence>
<dbReference type="Pfam" id="PF04375">
    <property type="entry name" value="HemX"/>
    <property type="match status" value="1"/>
</dbReference>
<name>C0N2Y4_9GAMM</name>
<dbReference type="InterPro" id="IPR007470">
    <property type="entry name" value="HemX"/>
</dbReference>
<evidence type="ECO:0008006" key="5">
    <source>
        <dbReference type="Google" id="ProtNLM"/>
    </source>
</evidence>
<sequence>MDSMANNDQKQQIDDNVQEAEIVNVEAKQQSANRWLWLAIVLLLIISALSSGWLYWQLQQNQQLQQQQITVLSTDNETLADALQQSQNQLGNAEQKQQQIAEQLSELVAREKLSSADIKRTWALQEIDYLLNIANQRALLAHDIAGARQALEMADEQLEALSDYRLHPLRALIAEDMMALDALADLDIAGMALQLQVAAKRINQLRVAKGPEVTADTTSEVAAPANEASWQQAVNDVWQQIRSLVVIRHDQSGESAVLVPEQRYFLYQNLRLQLESARLALLNADASSYKHSLQTALSWLERYFAGDERDAMLNTLNALQQKQIEIAIPDISASLNWLKEYQR</sequence>
<feature type="coiled-coil region" evidence="1">
    <location>
        <begin position="76"/>
        <end position="110"/>
    </location>
</feature>
<evidence type="ECO:0000256" key="2">
    <source>
        <dbReference type="SAM" id="Phobius"/>
    </source>
</evidence>
<organism evidence="3 4">
    <name type="scientific">Methylophaga thiooxydans DMS010</name>
    <dbReference type="NCBI Taxonomy" id="637616"/>
    <lineage>
        <taxon>Bacteria</taxon>
        <taxon>Pseudomonadati</taxon>
        <taxon>Pseudomonadota</taxon>
        <taxon>Gammaproteobacteria</taxon>
        <taxon>Thiotrichales</taxon>
        <taxon>Piscirickettsiaceae</taxon>
        <taxon>Methylophaga</taxon>
    </lineage>
</organism>
<dbReference type="HOGENOM" id="CLU_036381_4_1_6"/>
<dbReference type="AlphaFoldDB" id="C0N2Y4"/>
<keyword evidence="2" id="KW-0472">Membrane</keyword>
<keyword evidence="4" id="KW-1185">Reference proteome</keyword>
<dbReference type="PANTHER" id="PTHR38043:SF1">
    <property type="entry name" value="PROTEIN HEMX"/>
    <property type="match status" value="1"/>
</dbReference>
<dbReference type="PANTHER" id="PTHR38043">
    <property type="entry name" value="PROTEIN HEMX"/>
    <property type="match status" value="1"/>
</dbReference>
<feature type="transmembrane region" description="Helical" evidence="2">
    <location>
        <begin position="35"/>
        <end position="56"/>
    </location>
</feature>
<proteinExistence type="predicted"/>
<keyword evidence="2" id="KW-0812">Transmembrane</keyword>
<keyword evidence="2" id="KW-1133">Transmembrane helix</keyword>
<reference evidence="3 4" key="1">
    <citation type="journal article" date="2011" name="J. Bacteriol.">
        <title>Draft genome sequence of the chemolithoheterotrophic, halophilic methylotroph Methylophaga thiooxydans DMS010.</title>
        <authorList>
            <person name="Boden R."/>
            <person name="Ferriera S."/>
            <person name="Johnson J."/>
            <person name="Kelly D.P."/>
            <person name="Murrell J.C."/>
            <person name="Schafer H."/>
        </authorList>
    </citation>
    <scope>NUCLEOTIDE SEQUENCE [LARGE SCALE GENOMIC DNA]</scope>
    <source>
        <strain evidence="3 4">DMS010</strain>
    </source>
</reference>
<accession>C0N2Y4</accession>
<evidence type="ECO:0000256" key="1">
    <source>
        <dbReference type="SAM" id="Coils"/>
    </source>
</evidence>
<dbReference type="EMBL" id="GG657888">
    <property type="protein sequence ID" value="EEF80805.1"/>
    <property type="molecule type" value="Genomic_DNA"/>
</dbReference>
<evidence type="ECO:0000313" key="4">
    <source>
        <dbReference type="Proteomes" id="UP000004679"/>
    </source>
</evidence>
<dbReference type="Proteomes" id="UP000004679">
    <property type="component" value="Unassembled WGS sequence"/>
</dbReference>
<gene>
    <name evidence="3" type="ORF">MDMS009_532</name>
</gene>
<protein>
    <recommendedName>
        <fullName evidence="5">Uroporphyrinogen-III C-methyltransferase</fullName>
    </recommendedName>
</protein>
<keyword evidence="1" id="KW-0175">Coiled coil</keyword>